<dbReference type="Proteomes" id="UP000018721">
    <property type="component" value="Unassembled WGS sequence"/>
</dbReference>
<dbReference type="PANTHER" id="PTHR47169:SF2">
    <property type="entry name" value="OS01G0541250 PROTEIN"/>
    <property type="match status" value="1"/>
</dbReference>
<evidence type="ECO:0000313" key="2">
    <source>
        <dbReference type="Proteomes" id="UP000018721"/>
    </source>
</evidence>
<comment type="caution">
    <text evidence="1">The sequence shown here is derived from an EMBL/GenBank/DDBJ whole genome shotgun (WGS) entry which is preliminary data.</text>
</comment>
<keyword evidence="2" id="KW-1185">Reference proteome</keyword>
<protein>
    <recommendedName>
        <fullName evidence="3">Transposase Tc1-like domain-containing protein</fullName>
    </recommendedName>
</protein>
<sequence length="280" mass="32768">MDILLAFRDGKVPHGTYARLSRKHECHRHTIERIWARYCGNVADGVADGAPESRIKQKSGRKPYDRAELAAKIGAVPVADRRRIERTAAAVGVSTWLLHLLLKEGHITRRTTRMKPQLTDIQKLARMRWILTFIDEHSFEFEGMYTMVHMDEKRFDADVDERPYLLLPVEEPPAKHRQSKRFVPKTMFLAAVARPWYDFHRKTMFDSKIGIWPLVEQYTAQRSRINRPAGTILTKNIESIDRTVIKRFLLDELIPAIKRKWPVRDRHLPILIQQDNARPH</sequence>
<gene>
    <name evidence="1" type="ORF">F443_03201</name>
</gene>
<dbReference type="Gene3D" id="3.30.420.10">
    <property type="entry name" value="Ribonuclease H-like superfamily/Ribonuclease H"/>
    <property type="match status" value="1"/>
</dbReference>
<proteinExistence type="predicted"/>
<evidence type="ECO:0000313" key="1">
    <source>
        <dbReference type="EMBL" id="ETI53910.1"/>
    </source>
</evidence>
<accession>V9FR05</accession>
<dbReference type="AlphaFoldDB" id="V9FR05"/>
<dbReference type="InterPro" id="IPR036397">
    <property type="entry name" value="RNaseH_sf"/>
</dbReference>
<dbReference type="HOGENOM" id="CLU_032691_0_1_1"/>
<evidence type="ECO:0008006" key="3">
    <source>
        <dbReference type="Google" id="ProtNLM"/>
    </source>
</evidence>
<dbReference type="OrthoDB" id="123105at2759"/>
<dbReference type="GO" id="GO:0003676">
    <property type="term" value="F:nucleic acid binding"/>
    <property type="evidence" value="ECO:0007669"/>
    <property type="project" value="InterPro"/>
</dbReference>
<dbReference type="EMBL" id="ANIZ01000607">
    <property type="protein sequence ID" value="ETI53910.1"/>
    <property type="molecule type" value="Genomic_DNA"/>
</dbReference>
<dbReference type="PANTHER" id="PTHR47169">
    <property type="entry name" value="OS01G0541250 PROTEIN"/>
    <property type="match status" value="1"/>
</dbReference>
<name>V9FR05_PHYNI</name>
<reference evidence="1 2" key="1">
    <citation type="submission" date="2013-11" db="EMBL/GenBank/DDBJ databases">
        <title>The Genome Sequence of Phytophthora parasitica P1569.</title>
        <authorList>
            <consortium name="The Broad Institute Genomics Platform"/>
            <person name="Russ C."/>
            <person name="Tyler B."/>
            <person name="Panabieres F."/>
            <person name="Shan W."/>
            <person name="Tripathy S."/>
            <person name="Grunwald N."/>
            <person name="Machado M."/>
            <person name="Johnson C.S."/>
            <person name="Arredondo F."/>
            <person name="Hong C."/>
            <person name="Coffey M."/>
            <person name="Young S.K."/>
            <person name="Zeng Q."/>
            <person name="Gargeya S."/>
            <person name="Fitzgerald M."/>
            <person name="Abouelleil A."/>
            <person name="Alvarado L."/>
            <person name="Chapman S.B."/>
            <person name="Gainer-Dewar J."/>
            <person name="Goldberg J."/>
            <person name="Griggs A."/>
            <person name="Gujja S."/>
            <person name="Hansen M."/>
            <person name="Howarth C."/>
            <person name="Imamovic A."/>
            <person name="Ireland A."/>
            <person name="Larimer J."/>
            <person name="McCowan C."/>
            <person name="Murphy C."/>
            <person name="Pearson M."/>
            <person name="Poon T.W."/>
            <person name="Priest M."/>
            <person name="Roberts A."/>
            <person name="Saif S."/>
            <person name="Shea T."/>
            <person name="Sykes S."/>
            <person name="Wortman J."/>
            <person name="Nusbaum C."/>
            <person name="Birren B."/>
        </authorList>
    </citation>
    <scope>NUCLEOTIDE SEQUENCE [LARGE SCALE GENOMIC DNA]</scope>
    <source>
        <strain evidence="1 2">P1569</strain>
    </source>
</reference>
<dbReference type="eggNOG" id="ENOG502RGBC">
    <property type="taxonomic scope" value="Eukaryota"/>
</dbReference>
<organism evidence="1 2">
    <name type="scientific">Phytophthora nicotianae P1569</name>
    <dbReference type="NCBI Taxonomy" id="1317065"/>
    <lineage>
        <taxon>Eukaryota</taxon>
        <taxon>Sar</taxon>
        <taxon>Stramenopiles</taxon>
        <taxon>Oomycota</taxon>
        <taxon>Peronosporomycetes</taxon>
        <taxon>Peronosporales</taxon>
        <taxon>Peronosporaceae</taxon>
        <taxon>Phytophthora</taxon>
    </lineage>
</organism>